<gene>
    <name evidence="2" type="ORF">PMAYCL1PPCAC_01948</name>
</gene>
<dbReference type="EMBL" id="BTRK01000001">
    <property type="protein sequence ID" value="GMR31753.1"/>
    <property type="molecule type" value="Genomic_DNA"/>
</dbReference>
<comment type="caution">
    <text evidence="2">The sequence shown here is derived from an EMBL/GenBank/DDBJ whole genome shotgun (WGS) entry which is preliminary data.</text>
</comment>
<name>A0AAN4Z4H2_9BILA</name>
<organism evidence="2 3">
    <name type="scientific">Pristionchus mayeri</name>
    <dbReference type="NCBI Taxonomy" id="1317129"/>
    <lineage>
        <taxon>Eukaryota</taxon>
        <taxon>Metazoa</taxon>
        <taxon>Ecdysozoa</taxon>
        <taxon>Nematoda</taxon>
        <taxon>Chromadorea</taxon>
        <taxon>Rhabditida</taxon>
        <taxon>Rhabditina</taxon>
        <taxon>Diplogasteromorpha</taxon>
        <taxon>Diplogasteroidea</taxon>
        <taxon>Neodiplogasteridae</taxon>
        <taxon>Pristionchus</taxon>
    </lineage>
</organism>
<feature type="transmembrane region" description="Helical" evidence="1">
    <location>
        <begin position="79"/>
        <end position="98"/>
    </location>
</feature>
<feature type="non-terminal residue" evidence="2">
    <location>
        <position position="1"/>
    </location>
</feature>
<feature type="transmembrane region" description="Helical" evidence="1">
    <location>
        <begin position="246"/>
        <end position="268"/>
    </location>
</feature>
<evidence type="ECO:0000313" key="3">
    <source>
        <dbReference type="Proteomes" id="UP001328107"/>
    </source>
</evidence>
<evidence type="ECO:0000256" key="1">
    <source>
        <dbReference type="SAM" id="Phobius"/>
    </source>
</evidence>
<protein>
    <submittedName>
        <fullName evidence="2">Uncharacterized protein</fullName>
    </submittedName>
</protein>
<dbReference type="Proteomes" id="UP001328107">
    <property type="component" value="Unassembled WGS sequence"/>
</dbReference>
<accession>A0AAN4Z4H2</accession>
<keyword evidence="1" id="KW-0472">Membrane</keyword>
<evidence type="ECO:0000313" key="2">
    <source>
        <dbReference type="EMBL" id="GMR31753.1"/>
    </source>
</evidence>
<proteinExistence type="predicted"/>
<dbReference type="AlphaFoldDB" id="A0AAN4Z4H2"/>
<reference evidence="3" key="1">
    <citation type="submission" date="2022-10" db="EMBL/GenBank/DDBJ databases">
        <title>Genome assembly of Pristionchus species.</title>
        <authorList>
            <person name="Yoshida K."/>
            <person name="Sommer R.J."/>
        </authorList>
    </citation>
    <scope>NUCLEOTIDE SEQUENCE [LARGE SCALE GENOMIC DNA]</scope>
    <source>
        <strain evidence="3">RS5460</strain>
    </source>
</reference>
<feature type="transmembrane region" description="Helical" evidence="1">
    <location>
        <begin position="205"/>
        <end position="226"/>
    </location>
</feature>
<feature type="transmembrane region" description="Helical" evidence="1">
    <location>
        <begin position="173"/>
        <end position="193"/>
    </location>
</feature>
<feature type="transmembrane region" description="Helical" evidence="1">
    <location>
        <begin position="144"/>
        <end position="167"/>
    </location>
</feature>
<sequence length="305" mass="35080">AMLPLRHAPSVLCIIFSFRLHIENLFLSSFLYRTCYLFTCYLQENFLQCTISCGSSLAKLVIPGSYFVYDRKWSPEGAVSLYSAVLPFAAFCMGLSYVTRSIHFIFVWMVVIMLDCWLLFGSLSLQQMHDFVQDREPPSVNQAVIMIGLFIVLVLIQVTTAFVYSLYNWYSPNVHVIFSVILSNIFLLMIRTIDRLKYKLESTGCTTVSYPFLVFALLSFGGTILSDPTLQPYLDHFAISIRMHSAISYTGCVFFALFVYFRVMAYGFNVIQERKRMRIVAQRRLAQRRQLPAFNREYPGVVDAA</sequence>
<feature type="transmembrane region" description="Helical" evidence="1">
    <location>
        <begin position="104"/>
        <end position="123"/>
    </location>
</feature>
<keyword evidence="3" id="KW-1185">Reference proteome</keyword>
<keyword evidence="1" id="KW-1133">Transmembrane helix</keyword>
<keyword evidence="1" id="KW-0812">Transmembrane</keyword>